<dbReference type="OMA" id="KENMMRE"/>
<reference evidence="4" key="1">
    <citation type="journal article" date="2020" name="Plant J.">
        <title>Transposons played a major role in the diversification between the closely related almond and peach genomes: results from the almond genome sequence.</title>
        <authorList>
            <person name="Alioto T."/>
            <person name="Alexiou K.G."/>
            <person name="Bardil A."/>
            <person name="Barteri F."/>
            <person name="Castanera R."/>
            <person name="Cruz F."/>
            <person name="Dhingra A."/>
            <person name="Duval H."/>
            <person name="Fernandez I Marti A."/>
            <person name="Frias L."/>
            <person name="Galan B."/>
            <person name="Garcia J.L."/>
            <person name="Howad W."/>
            <person name="Gomez-Garrido J."/>
            <person name="Gut M."/>
            <person name="Julca I."/>
            <person name="Morata J."/>
            <person name="Puigdomenech P."/>
            <person name="Ribeca P."/>
            <person name="Rubio Cabetas M.J."/>
            <person name="Vlasova A."/>
            <person name="Wirthensohn M."/>
            <person name="Garcia-Mas J."/>
            <person name="Gabaldon T."/>
            <person name="Casacuberta J.M."/>
            <person name="Arus P."/>
        </authorList>
    </citation>
    <scope>NUCLEOTIDE SEQUENCE [LARGE SCALE GENOMIC DNA]</scope>
    <source>
        <strain evidence="4">cv. Texas</strain>
    </source>
</reference>
<name>A0A5E4GDS6_PRUDU</name>
<evidence type="ECO:0000313" key="3">
    <source>
        <dbReference type="EMBL" id="VVA37954.1"/>
    </source>
</evidence>
<organism evidence="3 4">
    <name type="scientific">Prunus dulcis</name>
    <name type="common">Almond</name>
    <name type="synonym">Amygdalus dulcis</name>
    <dbReference type="NCBI Taxonomy" id="3755"/>
    <lineage>
        <taxon>Eukaryota</taxon>
        <taxon>Viridiplantae</taxon>
        <taxon>Streptophyta</taxon>
        <taxon>Embryophyta</taxon>
        <taxon>Tracheophyta</taxon>
        <taxon>Spermatophyta</taxon>
        <taxon>Magnoliopsida</taxon>
        <taxon>eudicotyledons</taxon>
        <taxon>Gunneridae</taxon>
        <taxon>Pentapetalae</taxon>
        <taxon>rosids</taxon>
        <taxon>fabids</taxon>
        <taxon>Rosales</taxon>
        <taxon>Rosaceae</taxon>
        <taxon>Amygdaloideae</taxon>
        <taxon>Amygdaleae</taxon>
        <taxon>Prunus</taxon>
    </lineage>
</organism>
<feature type="compositionally biased region" description="Basic and acidic residues" evidence="1">
    <location>
        <begin position="73"/>
        <end position="90"/>
    </location>
</feature>
<gene>
    <name evidence="3" type="ORF">ALMOND_2B013869</name>
</gene>
<dbReference type="Pfam" id="PF07727">
    <property type="entry name" value="RVT_2"/>
    <property type="match status" value="1"/>
</dbReference>
<dbReference type="InParanoid" id="A0A5E4GDS6"/>
<feature type="non-terminal residue" evidence="3">
    <location>
        <position position="1"/>
    </location>
</feature>
<dbReference type="Gramene" id="VVA37954">
    <property type="protein sequence ID" value="VVA37954"/>
    <property type="gene ID" value="Prudul26B013869"/>
</dbReference>
<evidence type="ECO:0000313" key="4">
    <source>
        <dbReference type="Proteomes" id="UP000327085"/>
    </source>
</evidence>
<protein>
    <submittedName>
        <fullName evidence="3">PREDICTED: Retrovirus-related Pol poly from transposon</fullName>
    </submittedName>
</protein>
<dbReference type="Proteomes" id="UP000327085">
    <property type="component" value="Unassembled WGS sequence"/>
</dbReference>
<sequence>NGAHMFKDFKKSMMEEFEMTDLGKMHYFLRIEVKQSGNGIFIGQKKYVEEILKRFHMEGCNSVQNPIAPGTKLIKDEGGEKVDNTHFKQI</sequence>
<feature type="region of interest" description="Disordered" evidence="1">
    <location>
        <begin position="71"/>
        <end position="90"/>
    </location>
</feature>
<dbReference type="EMBL" id="CABIKO010000590">
    <property type="protein sequence ID" value="VVA37954.1"/>
    <property type="molecule type" value="Genomic_DNA"/>
</dbReference>
<dbReference type="AlphaFoldDB" id="A0A5E4GDS6"/>
<accession>A0A5E4GDS6</accession>
<feature type="non-terminal residue" evidence="3">
    <location>
        <position position="90"/>
    </location>
</feature>
<dbReference type="InterPro" id="IPR013103">
    <property type="entry name" value="RVT_2"/>
</dbReference>
<proteinExistence type="predicted"/>
<feature type="domain" description="Reverse transcriptase Ty1/copia-type" evidence="2">
    <location>
        <begin position="4"/>
        <end position="68"/>
    </location>
</feature>
<evidence type="ECO:0000256" key="1">
    <source>
        <dbReference type="SAM" id="MobiDB-lite"/>
    </source>
</evidence>
<evidence type="ECO:0000259" key="2">
    <source>
        <dbReference type="Pfam" id="PF07727"/>
    </source>
</evidence>